<evidence type="ECO:0000259" key="3">
    <source>
        <dbReference type="SMART" id="SM00644"/>
    </source>
</evidence>
<reference evidence="5 6" key="1">
    <citation type="submission" date="2020-07" db="EMBL/GenBank/DDBJ databases">
        <title>Complete genome and description of Corynebacterium incognita strain Marseille-Q3630 sp. nov.</title>
        <authorList>
            <person name="Boxberger M."/>
        </authorList>
    </citation>
    <scope>NUCLEOTIDE SEQUENCE [LARGE SCALE GENOMIC DNA]</scope>
    <source>
        <strain evidence="5 6">Marseille-Q3630</strain>
    </source>
</reference>
<dbReference type="GO" id="GO:0008745">
    <property type="term" value="F:N-acetylmuramoyl-L-alanine amidase activity"/>
    <property type="evidence" value="ECO:0007669"/>
    <property type="project" value="InterPro"/>
</dbReference>
<evidence type="ECO:0000313" key="6">
    <source>
        <dbReference type="Proteomes" id="UP000515743"/>
    </source>
</evidence>
<dbReference type="Pfam" id="PF01510">
    <property type="entry name" value="Amidase_2"/>
    <property type="match status" value="1"/>
</dbReference>
<dbReference type="InterPro" id="IPR006619">
    <property type="entry name" value="PGRP_domain_met/bac"/>
</dbReference>
<dbReference type="GO" id="GO:0008270">
    <property type="term" value="F:zinc ion binding"/>
    <property type="evidence" value="ECO:0007669"/>
    <property type="project" value="InterPro"/>
</dbReference>
<accession>A0A7G7CSF6</accession>
<dbReference type="SMART" id="SM00701">
    <property type="entry name" value="PGRP"/>
    <property type="match status" value="1"/>
</dbReference>
<dbReference type="Proteomes" id="UP000515743">
    <property type="component" value="Chromosome"/>
</dbReference>
<dbReference type="InterPro" id="IPR013207">
    <property type="entry name" value="LGFP"/>
</dbReference>
<dbReference type="Pfam" id="PF08310">
    <property type="entry name" value="LGFP"/>
    <property type="match status" value="1"/>
</dbReference>
<gene>
    <name evidence="5" type="ORF">H0194_04970</name>
</gene>
<dbReference type="InterPro" id="IPR015510">
    <property type="entry name" value="PGRP"/>
</dbReference>
<sequence>MAATPAAPAALTTRAAALAFITALAVIVAAAVGGQDILKTQDTGGGSISATSATSNLSDGKTVVIDDPAIATQGEGEAHRAVKQFERDEQFSQFALTWQGEKDIAAYVRAQQPDGSWGQWFSAEPMDIPGAGGKHGTELIYVEPTQAVQVSITGVDIVSDSAEASGMEAVFIDGGTDSGINLMAESAAQGMPNVVTRAGWGANENQRCLDPTYNNSVKAMTLHHTAGSNNYTQAQAAAQVRGIYQYHGQTLGWCDIGYNVLVDKYGTIYEGRYGGLDKAVEGAHAGGFNTNTWGISMIGNYEGAQPSSTMLDSVAKIAGWKAARSGFDPSGTTTLTSGGFSSAKYGAGQVATLNRFFGHNDVGYTSCPGQYAIAQWPTIRSKTKQYYDKIKSGGQVAAPKPGTDTGTQPAPGTNPGTTPGTQPAPDAGNVGAGLAKMSSLAGSSQLSAEDIGAVLGLAGAVVGLLVATGAANQYFAGAGDREVAGGITVKDAVGIADSLLQISGDPDLQRDWSAIKNTVGPVLGQAQGGPTVINEDLAYQLFSNGLVVDSSSTGLHALVGPIAKAWAESGLNAGDLGLPTSDMYTVDNATAAAQTAQGAAQAAQGVKGAAKKKIRVDFQGGYIDFDPNTQKVNVYTD</sequence>
<dbReference type="EMBL" id="CP059404">
    <property type="protein sequence ID" value="QNE90522.1"/>
    <property type="molecule type" value="Genomic_DNA"/>
</dbReference>
<proteinExistence type="inferred from homology"/>
<feature type="domain" description="N-acetylmuramoyl-L-alanine amidase" evidence="3">
    <location>
        <begin position="205"/>
        <end position="369"/>
    </location>
</feature>
<dbReference type="InterPro" id="IPR002502">
    <property type="entry name" value="Amidase_domain"/>
</dbReference>
<evidence type="ECO:0000259" key="4">
    <source>
        <dbReference type="SMART" id="SM00701"/>
    </source>
</evidence>
<dbReference type="SUPFAM" id="SSF55846">
    <property type="entry name" value="N-acetylmuramoyl-L-alanine amidase-like"/>
    <property type="match status" value="1"/>
</dbReference>
<keyword evidence="6" id="KW-1185">Reference proteome</keyword>
<dbReference type="SMART" id="SM00644">
    <property type="entry name" value="Ami_2"/>
    <property type="match status" value="1"/>
</dbReference>
<dbReference type="AlphaFoldDB" id="A0A7G7CSF6"/>
<dbReference type="InterPro" id="IPR036505">
    <property type="entry name" value="Amidase/PGRP_sf"/>
</dbReference>
<dbReference type="PANTHER" id="PTHR11022">
    <property type="entry name" value="PEPTIDOGLYCAN RECOGNITION PROTEIN"/>
    <property type="match status" value="1"/>
</dbReference>
<name>A0A7G7CSF6_9CORY</name>
<feature type="domain" description="Peptidoglycan recognition protein family" evidence="4">
    <location>
        <begin position="192"/>
        <end position="340"/>
    </location>
</feature>
<feature type="compositionally biased region" description="Low complexity" evidence="2">
    <location>
        <begin position="405"/>
        <end position="425"/>
    </location>
</feature>
<evidence type="ECO:0000313" key="5">
    <source>
        <dbReference type="EMBL" id="QNE90522.1"/>
    </source>
</evidence>
<dbReference type="PANTHER" id="PTHR11022:SF41">
    <property type="entry name" value="PEPTIDOGLYCAN-RECOGNITION PROTEIN LC-RELATED"/>
    <property type="match status" value="1"/>
</dbReference>
<evidence type="ECO:0000256" key="2">
    <source>
        <dbReference type="SAM" id="MobiDB-lite"/>
    </source>
</evidence>
<evidence type="ECO:0000256" key="1">
    <source>
        <dbReference type="ARBA" id="ARBA00007553"/>
    </source>
</evidence>
<dbReference type="KEGG" id="cik:H0194_04970"/>
<comment type="similarity">
    <text evidence="1">Belongs to the N-acetylmuramoyl-L-alanine amidase 2 family.</text>
</comment>
<organism evidence="5 6">
    <name type="scientific">Corynebacterium incognita</name>
    <dbReference type="NCBI Taxonomy" id="2754725"/>
    <lineage>
        <taxon>Bacteria</taxon>
        <taxon>Bacillati</taxon>
        <taxon>Actinomycetota</taxon>
        <taxon>Actinomycetes</taxon>
        <taxon>Mycobacteriales</taxon>
        <taxon>Corynebacteriaceae</taxon>
        <taxon>Corynebacterium</taxon>
    </lineage>
</organism>
<dbReference type="CDD" id="cd06583">
    <property type="entry name" value="PGRP"/>
    <property type="match status" value="1"/>
</dbReference>
<feature type="region of interest" description="Disordered" evidence="2">
    <location>
        <begin position="393"/>
        <end position="431"/>
    </location>
</feature>
<dbReference type="Gene3D" id="3.40.80.10">
    <property type="entry name" value="Peptidoglycan recognition protein-like"/>
    <property type="match status" value="1"/>
</dbReference>
<dbReference type="GO" id="GO:0009253">
    <property type="term" value="P:peptidoglycan catabolic process"/>
    <property type="evidence" value="ECO:0007669"/>
    <property type="project" value="InterPro"/>
</dbReference>
<protein>
    <submittedName>
        <fullName evidence="5">N-acetylmuramoyl-L-alanine amidase</fullName>
    </submittedName>
</protein>